<keyword evidence="7" id="KW-0915">Sodium</keyword>
<keyword evidence="4 12" id="KW-0894">Sodium channel</keyword>
<dbReference type="PANTHER" id="PTHR11690">
    <property type="entry name" value="AMILORIDE-SENSITIVE SODIUM CHANNEL-RELATED"/>
    <property type="match status" value="1"/>
</dbReference>
<dbReference type="PANTHER" id="PTHR11690:SF240">
    <property type="entry name" value="PICKPOCKET 25-RELATED"/>
    <property type="match status" value="1"/>
</dbReference>
<evidence type="ECO:0000256" key="2">
    <source>
        <dbReference type="ARBA" id="ARBA00007193"/>
    </source>
</evidence>
<keyword evidence="9 13" id="KW-0472">Membrane</keyword>
<protein>
    <submittedName>
        <fullName evidence="14">Sodium channel protein Nach</fullName>
    </submittedName>
</protein>
<evidence type="ECO:0000256" key="10">
    <source>
        <dbReference type="ARBA" id="ARBA00023201"/>
    </source>
</evidence>
<dbReference type="Gene3D" id="1.10.287.820">
    <property type="entry name" value="Acid-sensing ion channel domain"/>
    <property type="match status" value="1"/>
</dbReference>
<proteinExistence type="inferred from homology"/>
<evidence type="ECO:0000256" key="1">
    <source>
        <dbReference type="ARBA" id="ARBA00004141"/>
    </source>
</evidence>
<evidence type="ECO:0000313" key="14">
    <source>
        <dbReference type="EMBL" id="KOC70359.1"/>
    </source>
</evidence>
<evidence type="ECO:0000256" key="9">
    <source>
        <dbReference type="ARBA" id="ARBA00023136"/>
    </source>
</evidence>
<keyword evidence="10 12" id="KW-0739">Sodium transport</keyword>
<evidence type="ECO:0000256" key="11">
    <source>
        <dbReference type="ARBA" id="ARBA00023303"/>
    </source>
</evidence>
<dbReference type="Pfam" id="PF00858">
    <property type="entry name" value="ASC"/>
    <property type="match status" value="1"/>
</dbReference>
<evidence type="ECO:0000313" key="15">
    <source>
        <dbReference type="Proteomes" id="UP000053825"/>
    </source>
</evidence>
<dbReference type="GO" id="GO:0015280">
    <property type="term" value="F:ligand-gated sodium channel activity"/>
    <property type="evidence" value="ECO:0007669"/>
    <property type="project" value="TreeGrafter"/>
</dbReference>
<dbReference type="GO" id="GO:0005886">
    <property type="term" value="C:plasma membrane"/>
    <property type="evidence" value="ECO:0007669"/>
    <property type="project" value="TreeGrafter"/>
</dbReference>
<evidence type="ECO:0000256" key="12">
    <source>
        <dbReference type="RuleBase" id="RU000679"/>
    </source>
</evidence>
<organism evidence="14 15">
    <name type="scientific">Habropoda laboriosa</name>
    <dbReference type="NCBI Taxonomy" id="597456"/>
    <lineage>
        <taxon>Eukaryota</taxon>
        <taxon>Metazoa</taxon>
        <taxon>Ecdysozoa</taxon>
        <taxon>Arthropoda</taxon>
        <taxon>Hexapoda</taxon>
        <taxon>Insecta</taxon>
        <taxon>Pterygota</taxon>
        <taxon>Neoptera</taxon>
        <taxon>Endopterygota</taxon>
        <taxon>Hymenoptera</taxon>
        <taxon>Apocrita</taxon>
        <taxon>Aculeata</taxon>
        <taxon>Apoidea</taxon>
        <taxon>Anthophila</taxon>
        <taxon>Apidae</taxon>
        <taxon>Habropoda</taxon>
    </lineage>
</organism>
<dbReference type="Proteomes" id="UP000053825">
    <property type="component" value="Unassembled WGS sequence"/>
</dbReference>
<evidence type="ECO:0000256" key="6">
    <source>
        <dbReference type="ARBA" id="ARBA00022989"/>
    </source>
</evidence>
<accession>A0A0L7RHS6</accession>
<name>A0A0L7RHS6_9HYME</name>
<keyword evidence="6 13" id="KW-1133">Transmembrane helix</keyword>
<evidence type="ECO:0000256" key="3">
    <source>
        <dbReference type="ARBA" id="ARBA00022448"/>
    </source>
</evidence>
<dbReference type="EMBL" id="KQ414590">
    <property type="protein sequence ID" value="KOC70359.1"/>
    <property type="molecule type" value="Genomic_DNA"/>
</dbReference>
<dbReference type="InterPro" id="IPR001873">
    <property type="entry name" value="ENaC"/>
</dbReference>
<evidence type="ECO:0000256" key="5">
    <source>
        <dbReference type="ARBA" id="ARBA00022692"/>
    </source>
</evidence>
<keyword evidence="5 12" id="KW-0812">Transmembrane</keyword>
<evidence type="ECO:0000256" key="4">
    <source>
        <dbReference type="ARBA" id="ARBA00022461"/>
    </source>
</evidence>
<evidence type="ECO:0000256" key="13">
    <source>
        <dbReference type="SAM" id="Phobius"/>
    </source>
</evidence>
<dbReference type="AlphaFoldDB" id="A0A0L7RHS6"/>
<reference evidence="14 15" key="1">
    <citation type="submission" date="2015-07" db="EMBL/GenBank/DDBJ databases">
        <title>The genome of Habropoda laboriosa.</title>
        <authorList>
            <person name="Pan H."/>
            <person name="Kapheim K."/>
        </authorList>
    </citation>
    <scope>NUCLEOTIDE SEQUENCE [LARGE SCALE GENOMIC DNA]</scope>
    <source>
        <strain evidence="14">0110345459</strain>
    </source>
</reference>
<evidence type="ECO:0000256" key="7">
    <source>
        <dbReference type="ARBA" id="ARBA00023053"/>
    </source>
</evidence>
<dbReference type="OrthoDB" id="6628406at2759"/>
<dbReference type="STRING" id="597456.A0A0L7RHS6"/>
<comment type="similarity">
    <text evidence="2 12">Belongs to the amiloride-sensitive sodium channel (TC 1.A.6) family.</text>
</comment>
<keyword evidence="11 12" id="KW-0407">Ion channel</keyword>
<keyword evidence="8 12" id="KW-0406">Ion transport</keyword>
<keyword evidence="15" id="KW-1185">Reference proteome</keyword>
<comment type="subcellular location">
    <subcellularLocation>
        <location evidence="1">Membrane</location>
        <topology evidence="1">Multi-pass membrane protein</topology>
    </subcellularLocation>
</comment>
<sequence length="497" mass="57151">MTPMRGNYFYNNEILADFQARSKATLKGKEFVAADLPKQIGMPTIKPKSNTGKYFVEFASSSTLHGLNHLVTPNRHPLEILLALLFIIGALVCLILLSFIFWDRYQNNATVIVVDNNQEQFKISKPALFICPLPNVEYKKFPYVFKKYNIEHTPEAEKFFTFLSSATYENMTETPLFDKVPADKWLEILYDLRQHVPNNILKENDPYEGWITTERGICFSTRSVVAVYATLDYWRSNNWTTIPVPDELPYYNVDGVQENFGINCSALIGVCDPSELIVYDTPMKLAKSRTMQQGIISISEIKTTPNVEELRIQQRKCKFLHDGGLETWPIYTRNMCITECRMKVIQNHCNCRPHFARPIDGINTCNVTQLRCIGRITNLLFLYEYPPPVCNCVPKCNVVTYQVGITENAEFYDTPVNLSVMNLIVEFPQVIYYRTMLYGFTDFLTSVGGAAGLFLGASVLSFVEIFYYCSLHVCFYIKRNKQKQKQKQKQKTNVTIN</sequence>
<evidence type="ECO:0000256" key="8">
    <source>
        <dbReference type="ARBA" id="ARBA00023065"/>
    </source>
</evidence>
<gene>
    <name evidence="14" type="ORF">WH47_02862</name>
</gene>
<feature type="transmembrane region" description="Helical" evidence="13">
    <location>
        <begin position="453"/>
        <end position="477"/>
    </location>
</feature>
<keyword evidence="3 12" id="KW-0813">Transport</keyword>
<dbReference type="Gene3D" id="1.10.287.770">
    <property type="entry name" value="YojJ-like"/>
    <property type="match status" value="1"/>
</dbReference>
<feature type="transmembrane region" description="Helical" evidence="13">
    <location>
        <begin position="80"/>
        <end position="102"/>
    </location>
</feature>